<dbReference type="InterPro" id="IPR000719">
    <property type="entry name" value="Prot_kinase_dom"/>
</dbReference>
<keyword evidence="3" id="KW-0808">Transferase</keyword>
<sequence>MHSSVDEIARLYQHYRNLDITPYVTHVSQKPHGFGGLANVHTAMWFMPHHERPQKVAVKFLRCASVPDERVIKRLRKEIGVWRRLEHANVQQLSGLRWSNSGLPAMVSIWHDNGDINSYIAKIKPHLSARTLDETKMDLFADVARGLEYLHRNGVIHADIKGANVLVSADKTARLCDFGFSWILAGDALSFSDPSSTLKGTVRWMAPELVDDDAKHTKESDIWAYGCLILEVQGECRPYYNKTNDLAVYVALGRKLQPSRPQTLHSDAVWALVLSCCTLDAPHRPRADQLLVHCETLRRGQPAHPQPQSSFVGDKRHAQPMSVPSPFAQGVRAMKGSERQEEKDEGIRFAEEDETYDSSPWFGDVGHSVSPNPPNVSHKISSEPAVSTLEHDSDWYHDIAPVPTRPAWRRVSTKGTAAHTAAVERDGLEHEEPPARPSWRRDADTGHGDTTWDDAFSALSRISAKGGDTSWRRVPQNGSRGLKSAADTGHGDTTWHDVWDPVWSRVSAKGGDKIEHEEPPARTSWRRDADTGHGDTTWDDAFSALGRISAKGGDTSWRRVPQNGSRGMKGTADTGHGDTTWDDAYIAFGYPWTDASDSIWHPTTSPSDEDTAPTPFPVLGAESDHEDYFLAPAWRRER</sequence>
<keyword evidence="10" id="KW-1185">Reference proteome</keyword>
<dbReference type="InParanoid" id="A0A165D484"/>
<dbReference type="PROSITE" id="PS00108">
    <property type="entry name" value="PROTEIN_KINASE_ST"/>
    <property type="match status" value="1"/>
</dbReference>
<dbReference type="AlphaFoldDB" id="A0A165D484"/>
<gene>
    <name evidence="9" type="ORF">EXIGLDRAFT_655765</name>
</gene>
<evidence type="ECO:0000256" key="6">
    <source>
        <dbReference type="ARBA" id="ARBA00022840"/>
    </source>
</evidence>
<dbReference type="SMART" id="SM00220">
    <property type="entry name" value="S_TKc"/>
    <property type="match status" value="1"/>
</dbReference>
<feature type="region of interest" description="Disordered" evidence="7">
    <location>
        <begin position="552"/>
        <end position="575"/>
    </location>
</feature>
<keyword evidence="4" id="KW-0547">Nucleotide-binding</keyword>
<dbReference type="EMBL" id="KV426256">
    <property type="protein sequence ID" value="KZV83747.1"/>
    <property type="molecule type" value="Genomic_DNA"/>
</dbReference>
<keyword evidence="6" id="KW-0067">ATP-binding</keyword>
<dbReference type="InterPro" id="IPR011009">
    <property type="entry name" value="Kinase-like_dom_sf"/>
</dbReference>
<dbReference type="OrthoDB" id="26722at2759"/>
<dbReference type="PROSITE" id="PS50011">
    <property type="entry name" value="PROTEIN_KINASE_DOM"/>
    <property type="match status" value="1"/>
</dbReference>
<dbReference type="Proteomes" id="UP000077266">
    <property type="component" value="Unassembled WGS sequence"/>
</dbReference>
<dbReference type="SUPFAM" id="SSF56112">
    <property type="entry name" value="Protein kinase-like (PK-like)"/>
    <property type="match status" value="1"/>
</dbReference>
<dbReference type="PANTHER" id="PTHR11584">
    <property type="entry name" value="SERINE/THREONINE PROTEIN KINASE"/>
    <property type="match status" value="1"/>
</dbReference>
<feature type="region of interest" description="Disordered" evidence="7">
    <location>
        <begin position="300"/>
        <end position="327"/>
    </location>
</feature>
<evidence type="ECO:0000256" key="3">
    <source>
        <dbReference type="ARBA" id="ARBA00022679"/>
    </source>
</evidence>
<comment type="similarity">
    <text evidence="1">Belongs to the protein kinase superfamily. STE Ser/Thr protein kinase family. MAP kinase kinase kinase subfamily.</text>
</comment>
<feature type="domain" description="Protein kinase" evidence="8">
    <location>
        <begin position="26"/>
        <end position="296"/>
    </location>
</feature>
<accession>A0A165D484</accession>
<dbReference type="Pfam" id="PF07714">
    <property type="entry name" value="PK_Tyr_Ser-Thr"/>
    <property type="match status" value="1"/>
</dbReference>
<evidence type="ECO:0000256" key="4">
    <source>
        <dbReference type="ARBA" id="ARBA00022741"/>
    </source>
</evidence>
<reference evidence="9 10" key="1">
    <citation type="journal article" date="2016" name="Mol. Biol. Evol.">
        <title>Comparative Genomics of Early-Diverging Mushroom-Forming Fungi Provides Insights into the Origins of Lignocellulose Decay Capabilities.</title>
        <authorList>
            <person name="Nagy L.G."/>
            <person name="Riley R."/>
            <person name="Tritt A."/>
            <person name="Adam C."/>
            <person name="Daum C."/>
            <person name="Floudas D."/>
            <person name="Sun H."/>
            <person name="Yadav J.S."/>
            <person name="Pangilinan J."/>
            <person name="Larsson K.H."/>
            <person name="Matsuura K."/>
            <person name="Barry K."/>
            <person name="Labutti K."/>
            <person name="Kuo R."/>
            <person name="Ohm R.A."/>
            <person name="Bhattacharya S.S."/>
            <person name="Shirouzu T."/>
            <person name="Yoshinaga Y."/>
            <person name="Martin F.M."/>
            <person name="Grigoriev I.V."/>
            <person name="Hibbett D.S."/>
        </authorList>
    </citation>
    <scope>NUCLEOTIDE SEQUENCE [LARGE SCALE GENOMIC DNA]</scope>
    <source>
        <strain evidence="9 10">HHB12029</strain>
    </source>
</reference>
<keyword evidence="5 9" id="KW-0418">Kinase</keyword>
<feature type="region of interest" description="Disordered" evidence="7">
    <location>
        <begin position="467"/>
        <end position="493"/>
    </location>
</feature>
<dbReference type="GO" id="GO:0004674">
    <property type="term" value="F:protein serine/threonine kinase activity"/>
    <property type="evidence" value="ECO:0007669"/>
    <property type="project" value="UniProtKB-KW"/>
</dbReference>
<dbReference type="Gene3D" id="1.10.510.10">
    <property type="entry name" value="Transferase(Phosphotransferase) domain 1"/>
    <property type="match status" value="1"/>
</dbReference>
<evidence type="ECO:0000313" key="10">
    <source>
        <dbReference type="Proteomes" id="UP000077266"/>
    </source>
</evidence>
<dbReference type="STRING" id="1314781.A0A165D484"/>
<feature type="region of interest" description="Disordered" evidence="7">
    <location>
        <begin position="408"/>
        <end position="452"/>
    </location>
</feature>
<evidence type="ECO:0000256" key="2">
    <source>
        <dbReference type="ARBA" id="ARBA00022527"/>
    </source>
</evidence>
<evidence type="ECO:0000256" key="5">
    <source>
        <dbReference type="ARBA" id="ARBA00022777"/>
    </source>
</evidence>
<name>A0A165D484_EXIGL</name>
<feature type="region of interest" description="Disordered" evidence="7">
    <location>
        <begin position="510"/>
        <end position="532"/>
    </location>
</feature>
<evidence type="ECO:0000259" key="8">
    <source>
        <dbReference type="PROSITE" id="PS50011"/>
    </source>
</evidence>
<dbReference type="GO" id="GO:0005524">
    <property type="term" value="F:ATP binding"/>
    <property type="evidence" value="ECO:0007669"/>
    <property type="project" value="UniProtKB-KW"/>
</dbReference>
<feature type="compositionally biased region" description="Basic and acidic residues" evidence="7">
    <location>
        <begin position="422"/>
        <end position="447"/>
    </location>
</feature>
<dbReference type="PANTHER" id="PTHR11584:SF369">
    <property type="entry name" value="MITOGEN-ACTIVATED PROTEIN KINASE KINASE KINASE 19-RELATED"/>
    <property type="match status" value="1"/>
</dbReference>
<evidence type="ECO:0000313" key="9">
    <source>
        <dbReference type="EMBL" id="KZV83747.1"/>
    </source>
</evidence>
<organism evidence="9 10">
    <name type="scientific">Exidia glandulosa HHB12029</name>
    <dbReference type="NCBI Taxonomy" id="1314781"/>
    <lineage>
        <taxon>Eukaryota</taxon>
        <taxon>Fungi</taxon>
        <taxon>Dikarya</taxon>
        <taxon>Basidiomycota</taxon>
        <taxon>Agaricomycotina</taxon>
        <taxon>Agaricomycetes</taxon>
        <taxon>Auriculariales</taxon>
        <taxon>Exidiaceae</taxon>
        <taxon>Exidia</taxon>
    </lineage>
</organism>
<protein>
    <submittedName>
        <fullName evidence="9">Kinase-like protein</fullName>
    </submittedName>
</protein>
<dbReference type="InterPro" id="IPR001245">
    <property type="entry name" value="Ser-Thr/Tyr_kinase_cat_dom"/>
</dbReference>
<feature type="region of interest" description="Disordered" evidence="7">
    <location>
        <begin position="599"/>
        <end position="624"/>
    </location>
</feature>
<dbReference type="InterPro" id="IPR008271">
    <property type="entry name" value="Ser/Thr_kinase_AS"/>
</dbReference>
<evidence type="ECO:0000256" key="1">
    <source>
        <dbReference type="ARBA" id="ARBA00006529"/>
    </source>
</evidence>
<evidence type="ECO:0000256" key="7">
    <source>
        <dbReference type="SAM" id="MobiDB-lite"/>
    </source>
</evidence>
<proteinExistence type="inferred from homology"/>
<keyword evidence="2" id="KW-0723">Serine/threonine-protein kinase</keyword>